<dbReference type="Gene3D" id="3.90.850.10">
    <property type="entry name" value="Fumarylacetoacetase-like, C-terminal domain"/>
    <property type="match status" value="1"/>
</dbReference>
<dbReference type="GO" id="GO:0016787">
    <property type="term" value="F:hydrolase activity"/>
    <property type="evidence" value="ECO:0007669"/>
    <property type="project" value="UniProtKB-KW"/>
</dbReference>
<evidence type="ECO:0000313" key="3">
    <source>
        <dbReference type="Proteomes" id="UP001431784"/>
    </source>
</evidence>
<name>A0ABT5TER6_9RHOB</name>
<accession>A0ABT5TER6</accession>
<dbReference type="Pfam" id="PF01557">
    <property type="entry name" value="FAA_hydrolase"/>
    <property type="match status" value="1"/>
</dbReference>
<dbReference type="PANTHER" id="PTHR43211:SF1">
    <property type="entry name" value="BLL6422 PROTEIN"/>
    <property type="match status" value="1"/>
</dbReference>
<gene>
    <name evidence="2" type="ORF">PUT78_21285</name>
</gene>
<reference evidence="2" key="1">
    <citation type="submission" date="2023-02" db="EMBL/GenBank/DDBJ databases">
        <title>Description of Roseinatronobacter alkalisoli sp. nov., an alkaliphilic bacerium isolated from soda soil.</title>
        <authorList>
            <person name="Wei W."/>
        </authorList>
    </citation>
    <scope>NUCLEOTIDE SEQUENCE</scope>
    <source>
        <strain evidence="2">HJB301</strain>
    </source>
</reference>
<dbReference type="EMBL" id="JAQZSM010000041">
    <property type="protein sequence ID" value="MDD7973599.1"/>
    <property type="molecule type" value="Genomic_DNA"/>
</dbReference>
<comment type="caution">
    <text evidence="2">The sequence shown here is derived from an EMBL/GenBank/DDBJ whole genome shotgun (WGS) entry which is preliminary data.</text>
</comment>
<protein>
    <submittedName>
        <fullName evidence="2">Fumarylacetoacetate hydrolase family protein</fullName>
    </submittedName>
</protein>
<keyword evidence="2" id="KW-0378">Hydrolase</keyword>
<dbReference type="InterPro" id="IPR011234">
    <property type="entry name" value="Fumarylacetoacetase-like_C"/>
</dbReference>
<dbReference type="PANTHER" id="PTHR43211">
    <property type="entry name" value="FUMARYLACETOACETATE HYDROLASE"/>
    <property type="match status" value="1"/>
</dbReference>
<organism evidence="2 3">
    <name type="scientific">Roseinatronobacter alkalisoli</name>
    <dbReference type="NCBI Taxonomy" id="3028235"/>
    <lineage>
        <taxon>Bacteria</taxon>
        <taxon>Pseudomonadati</taxon>
        <taxon>Pseudomonadota</taxon>
        <taxon>Alphaproteobacteria</taxon>
        <taxon>Rhodobacterales</taxon>
        <taxon>Paracoccaceae</taxon>
        <taxon>Roseinatronobacter</taxon>
    </lineage>
</organism>
<proteinExistence type="predicted"/>
<feature type="domain" description="Fumarylacetoacetase-like C-terminal" evidence="1">
    <location>
        <begin position="11"/>
        <end position="146"/>
    </location>
</feature>
<evidence type="ECO:0000259" key="1">
    <source>
        <dbReference type="Pfam" id="PF01557"/>
    </source>
</evidence>
<evidence type="ECO:0000313" key="2">
    <source>
        <dbReference type="EMBL" id="MDD7973599.1"/>
    </source>
</evidence>
<sequence>MTQNPIKGYATQGFDCEGEFGVVVDEVPMGTSPQDALGLVRLIVQIDDWSLRVPGPWEMKRGFGFVQAKPSTGFAPCAVTHDELGEYLQAGRVCLPLQVAVNGRQVGAPHGGEMDFHFGQIIAHAARTRKLGVGGVIGSGTVSNAARGAGSACLAEVRVIEK</sequence>
<dbReference type="RefSeq" id="WP_274354264.1">
    <property type="nucleotide sequence ID" value="NZ_JAQZSM010000041.1"/>
</dbReference>
<dbReference type="InterPro" id="IPR036663">
    <property type="entry name" value="Fumarylacetoacetase_C_sf"/>
</dbReference>
<dbReference type="Proteomes" id="UP001431784">
    <property type="component" value="Unassembled WGS sequence"/>
</dbReference>
<dbReference type="SUPFAM" id="SSF56529">
    <property type="entry name" value="FAH"/>
    <property type="match status" value="1"/>
</dbReference>
<keyword evidence="3" id="KW-1185">Reference proteome</keyword>